<evidence type="ECO:0000256" key="2">
    <source>
        <dbReference type="ARBA" id="ARBA00004609"/>
    </source>
</evidence>
<dbReference type="GO" id="GO:0005886">
    <property type="term" value="C:plasma membrane"/>
    <property type="evidence" value="ECO:0007669"/>
    <property type="project" value="UniProtKB-SubCell"/>
</dbReference>
<feature type="domain" description="Trypanosome variant surface glycoprotein C-terminal" evidence="11">
    <location>
        <begin position="315"/>
        <end position="410"/>
    </location>
</feature>
<feature type="compositionally biased region" description="Polar residues" evidence="10">
    <location>
        <begin position="298"/>
        <end position="310"/>
    </location>
</feature>
<evidence type="ECO:0000256" key="10">
    <source>
        <dbReference type="SAM" id="MobiDB-lite"/>
    </source>
</evidence>
<keyword evidence="7" id="KW-0325">Glycoprotein</keyword>
<evidence type="ECO:0000256" key="6">
    <source>
        <dbReference type="ARBA" id="ARBA00023136"/>
    </source>
</evidence>
<comment type="function">
    <text evidence="1">VSG forms a coat on the surface of the parasite. The trypanosome evades the immune response of the host by expressing a series of antigenically distinct VSGs from an estimated 1000 VSG genes.</text>
</comment>
<dbReference type="VEuPathDB" id="TriTrypDB:TEOVI_000847900"/>
<dbReference type="InterPro" id="IPR019609">
    <property type="entry name" value="Variant_surf_glycoprt_trypan_C"/>
</dbReference>
<dbReference type="Gene3D" id="4.10.110.20">
    <property type="entry name" value="Variant surface glycoprotein MITAT 1.2, VSG 221, C-terminal domain"/>
    <property type="match status" value="1"/>
</dbReference>
<dbReference type="AlphaFoldDB" id="A0A1G4I7D0"/>
<dbReference type="GO" id="GO:0098552">
    <property type="term" value="C:side of membrane"/>
    <property type="evidence" value="ECO:0007669"/>
    <property type="project" value="UniProtKB-KW"/>
</dbReference>
<evidence type="ECO:0000259" key="11">
    <source>
        <dbReference type="Pfam" id="PF10659"/>
    </source>
</evidence>
<keyword evidence="9" id="KW-0175">Coiled coil</keyword>
<organism evidence="13 14">
    <name type="scientific">Trypanosoma equiperdum</name>
    <dbReference type="NCBI Taxonomy" id="5694"/>
    <lineage>
        <taxon>Eukaryota</taxon>
        <taxon>Discoba</taxon>
        <taxon>Euglenozoa</taxon>
        <taxon>Kinetoplastea</taxon>
        <taxon>Metakinetoplastina</taxon>
        <taxon>Trypanosomatida</taxon>
        <taxon>Trypanosomatidae</taxon>
        <taxon>Trypanosoma</taxon>
    </lineage>
</organism>
<dbReference type="Pfam" id="PF10659">
    <property type="entry name" value="Trypan_glycop_C"/>
    <property type="match status" value="1"/>
</dbReference>
<comment type="subcellular location">
    <subcellularLocation>
        <location evidence="2">Cell membrane</location>
        <topology evidence="2">Lipid-anchor</topology>
        <topology evidence="2">GPI-anchor</topology>
    </subcellularLocation>
</comment>
<evidence type="ECO:0000256" key="5">
    <source>
        <dbReference type="ARBA" id="ARBA00022729"/>
    </source>
</evidence>
<proteinExistence type="predicted"/>
<evidence type="ECO:0000313" key="13">
    <source>
        <dbReference type="EMBL" id="SCU67908.1"/>
    </source>
</evidence>
<dbReference type="EMBL" id="CZPT02000845">
    <property type="protein sequence ID" value="SCU67908.1"/>
    <property type="molecule type" value="Genomic_DNA"/>
</dbReference>
<evidence type="ECO:0000256" key="4">
    <source>
        <dbReference type="ARBA" id="ARBA00022622"/>
    </source>
</evidence>
<evidence type="ECO:0000313" key="14">
    <source>
        <dbReference type="Proteomes" id="UP000195570"/>
    </source>
</evidence>
<keyword evidence="6" id="KW-0472">Membrane</keyword>
<evidence type="ECO:0000256" key="3">
    <source>
        <dbReference type="ARBA" id="ARBA00022475"/>
    </source>
</evidence>
<feature type="region of interest" description="Disordered" evidence="10">
    <location>
        <begin position="290"/>
        <end position="314"/>
    </location>
</feature>
<dbReference type="InterPro" id="IPR025932">
    <property type="entry name" value="Trypano_VSG_B_N_dom"/>
</dbReference>
<accession>A0A1G4I7D0</accession>
<dbReference type="Proteomes" id="UP000195570">
    <property type="component" value="Unassembled WGS sequence"/>
</dbReference>
<sequence>MQDGYYTDTGGKQNEEGLRQWADKNKAIVSTEVDGLKPYARISFERERLRENAVIKRLLAREQDLTADYSEEAAAVTTKEAAKTNMAEAAFGTSKKAFDAAYFKKERHDICGDTTAGQENVGSSITADLICLCIIQGAIAEKDCGNGLTGRLDAGGSKEEDAPAPWTAIEAHCATFPKPKLITSELIHRNSTAFFAQIGRGNAENTATNEKFTLGETSTSACDGADWKMCVNYLLQLGKNKPGIPWVTALEVAATYLKNAEEVALAAEKAKQTIEILTEQARNAYIEAASEAAEQRKTQQANNNPSTKTPTEVDCSKHQSSEKCTAPCKWNENSTDKSKGKCSLDPVKAVKQATQAAGTEDKKEEKCKGKGEKECGEATACKWEAETCKDFSFLVNNKLTLIAAAFASLVEL</sequence>
<feature type="domain" description="Trypanosome variant surface glycoprotein B-type N-terminal" evidence="12">
    <location>
        <begin position="9"/>
        <end position="275"/>
    </location>
</feature>
<evidence type="ECO:0000256" key="7">
    <source>
        <dbReference type="ARBA" id="ARBA00023180"/>
    </source>
</evidence>
<feature type="coiled-coil region" evidence="9">
    <location>
        <begin position="260"/>
        <end position="287"/>
    </location>
</feature>
<dbReference type="Pfam" id="PF13206">
    <property type="entry name" value="VSG_B"/>
    <property type="match status" value="1"/>
</dbReference>
<keyword evidence="14" id="KW-1185">Reference proteome</keyword>
<evidence type="ECO:0000256" key="8">
    <source>
        <dbReference type="ARBA" id="ARBA00023288"/>
    </source>
</evidence>
<comment type="caution">
    <text evidence="13">The sequence shown here is derived from an EMBL/GenBank/DDBJ whole genome shotgun (WGS) entry which is preliminary data.</text>
</comment>
<dbReference type="RefSeq" id="XP_067079162.1">
    <property type="nucleotide sequence ID" value="XM_067223061.1"/>
</dbReference>
<evidence type="ECO:0000256" key="1">
    <source>
        <dbReference type="ARBA" id="ARBA00002523"/>
    </source>
</evidence>
<name>A0A1G4I7D0_TRYEQ</name>
<keyword evidence="3" id="KW-1003">Cell membrane</keyword>
<protein>
    <submittedName>
        <fullName evidence="13">Trypanosomal VSG domain/Trypanosome variant surface glycoprotein C-terminal domain containing protein, putative</fullName>
    </submittedName>
</protein>
<evidence type="ECO:0000256" key="9">
    <source>
        <dbReference type="SAM" id="Coils"/>
    </source>
</evidence>
<dbReference type="GeneID" id="92382413"/>
<keyword evidence="8" id="KW-0449">Lipoprotein</keyword>
<keyword evidence="5" id="KW-0732">Signal</keyword>
<gene>
    <name evidence="13" type="ORF">TEOVI_000847900</name>
</gene>
<reference evidence="13" key="1">
    <citation type="submission" date="2016-09" db="EMBL/GenBank/DDBJ databases">
        <authorList>
            <person name="Hebert L."/>
            <person name="Moumen B."/>
        </authorList>
    </citation>
    <scope>NUCLEOTIDE SEQUENCE [LARGE SCALE GENOMIC DNA]</scope>
    <source>
        <strain evidence="13">OVI</strain>
    </source>
</reference>
<evidence type="ECO:0000259" key="12">
    <source>
        <dbReference type="Pfam" id="PF13206"/>
    </source>
</evidence>
<keyword evidence="4" id="KW-0336">GPI-anchor</keyword>